<dbReference type="PANTHER" id="PTHR23507">
    <property type="entry name" value="ZGC:174356"/>
    <property type="match status" value="1"/>
</dbReference>
<dbReference type="Gene3D" id="1.20.1250.20">
    <property type="entry name" value="MFS general substrate transporter like domains"/>
    <property type="match status" value="1"/>
</dbReference>
<dbReference type="InterPro" id="IPR011701">
    <property type="entry name" value="MFS"/>
</dbReference>
<evidence type="ECO:0000256" key="1">
    <source>
        <dbReference type="ARBA" id="ARBA00004141"/>
    </source>
</evidence>
<feature type="transmembrane region" description="Helical" evidence="5">
    <location>
        <begin position="104"/>
        <end position="123"/>
    </location>
</feature>
<dbReference type="GO" id="GO:0016020">
    <property type="term" value="C:membrane"/>
    <property type="evidence" value="ECO:0007669"/>
    <property type="project" value="UniProtKB-SubCell"/>
</dbReference>
<feature type="transmembrane region" description="Helical" evidence="5">
    <location>
        <begin position="135"/>
        <end position="158"/>
    </location>
</feature>
<dbReference type="PANTHER" id="PTHR23507:SF1">
    <property type="entry name" value="FI18259P1-RELATED"/>
    <property type="match status" value="1"/>
</dbReference>
<comment type="caution">
    <text evidence="6">The sequence shown here is derived from an EMBL/GenBank/DDBJ whole genome shotgun (WGS) entry which is preliminary data.</text>
</comment>
<feature type="transmembrane region" description="Helical" evidence="5">
    <location>
        <begin position="202"/>
        <end position="226"/>
    </location>
</feature>
<keyword evidence="2 5" id="KW-0812">Transmembrane</keyword>
<evidence type="ECO:0000256" key="5">
    <source>
        <dbReference type="SAM" id="Phobius"/>
    </source>
</evidence>
<evidence type="ECO:0008006" key="8">
    <source>
        <dbReference type="Google" id="ProtNLM"/>
    </source>
</evidence>
<dbReference type="Proteomes" id="UP001516400">
    <property type="component" value="Unassembled WGS sequence"/>
</dbReference>
<feature type="transmembrane region" description="Helical" evidence="5">
    <location>
        <begin position="37"/>
        <end position="55"/>
    </location>
</feature>
<keyword evidence="7" id="KW-1185">Reference proteome</keyword>
<feature type="transmembrane region" description="Helical" evidence="5">
    <location>
        <begin position="232"/>
        <end position="252"/>
    </location>
</feature>
<keyword evidence="4 5" id="KW-0472">Membrane</keyword>
<feature type="transmembrane region" description="Helical" evidence="5">
    <location>
        <begin position="170"/>
        <end position="190"/>
    </location>
</feature>
<evidence type="ECO:0000313" key="6">
    <source>
        <dbReference type="EMBL" id="KAL3289025.1"/>
    </source>
</evidence>
<sequence length="509" mass="57437">MSLTNLPNAVSMEVPASNNNSDNITILQKLKYMITHITVEPLIFFYILPGTMGYLTTQNMNLEKACRVNLQYNSSICNAMVSRDHSGYEDYQEAEVQSLVAKMIIVKTAIVGFFPTCLLLFFGSWSDRHYKRKPVILIPIFGDIVSYFCLFICAYFFLQLPIEYSTLADALPFSLGGGPPCIALGVYSYVSGLSSDADRTIRVGAVSMFQNIAIAIGNALGGVLIQPLGYKGVYVVSTVIMLSAFVYGMFAIKDQKRRVNTKVKISFLRDFFDLGHIKNTFKLCFREGQDNRRSKMVVMILLSVMILGPFYGELAVLYLYTRIKFGWNEIDYSIYNTVQFITQICGSVLALSFFSKYLRLSDPILGIIAMISKILACLIYALAPTGKYFFFGIFVEIFHGTSHIAMRSIISKIVPPQELGQSNSVFGVCEALMPFVFGPFYSTLYNKTLRNFPGTFYLVSAGLYIFTLFLFFYMYKTNKEEEKCSHKLQKEQVNLLGKLEHFNSAAEKI</sequence>
<dbReference type="SUPFAM" id="SSF103473">
    <property type="entry name" value="MFS general substrate transporter"/>
    <property type="match status" value="1"/>
</dbReference>
<evidence type="ECO:0000256" key="2">
    <source>
        <dbReference type="ARBA" id="ARBA00022692"/>
    </source>
</evidence>
<accession>A0ABD2PEY7</accession>
<dbReference type="Pfam" id="PF07690">
    <property type="entry name" value="MFS_1"/>
    <property type="match status" value="1"/>
</dbReference>
<feature type="transmembrane region" description="Helical" evidence="5">
    <location>
        <begin position="389"/>
        <end position="410"/>
    </location>
</feature>
<dbReference type="InterPro" id="IPR036259">
    <property type="entry name" value="MFS_trans_sf"/>
</dbReference>
<dbReference type="AlphaFoldDB" id="A0ABD2PEY7"/>
<feature type="transmembrane region" description="Helical" evidence="5">
    <location>
        <begin position="454"/>
        <end position="475"/>
    </location>
</feature>
<feature type="transmembrane region" description="Helical" evidence="5">
    <location>
        <begin position="332"/>
        <end position="352"/>
    </location>
</feature>
<reference evidence="6 7" key="1">
    <citation type="journal article" date="2021" name="BMC Biol.">
        <title>Horizontally acquired antibacterial genes associated with adaptive radiation of ladybird beetles.</title>
        <authorList>
            <person name="Li H.S."/>
            <person name="Tang X.F."/>
            <person name="Huang Y.H."/>
            <person name="Xu Z.Y."/>
            <person name="Chen M.L."/>
            <person name="Du X.Y."/>
            <person name="Qiu B.Y."/>
            <person name="Chen P.T."/>
            <person name="Zhang W."/>
            <person name="Slipinski A."/>
            <person name="Escalona H.E."/>
            <person name="Waterhouse R.M."/>
            <person name="Zwick A."/>
            <person name="Pang H."/>
        </authorList>
    </citation>
    <scope>NUCLEOTIDE SEQUENCE [LARGE SCALE GENOMIC DNA]</scope>
    <source>
        <strain evidence="6">SYSU2018</strain>
    </source>
</reference>
<proteinExistence type="predicted"/>
<dbReference type="EMBL" id="JABFTP020000185">
    <property type="protein sequence ID" value="KAL3289025.1"/>
    <property type="molecule type" value="Genomic_DNA"/>
</dbReference>
<name>A0ABD2PEY7_9CUCU</name>
<feature type="transmembrane region" description="Helical" evidence="5">
    <location>
        <begin position="364"/>
        <end position="383"/>
    </location>
</feature>
<evidence type="ECO:0000313" key="7">
    <source>
        <dbReference type="Proteomes" id="UP001516400"/>
    </source>
</evidence>
<comment type="subcellular location">
    <subcellularLocation>
        <location evidence="1">Membrane</location>
        <topology evidence="1">Multi-pass membrane protein</topology>
    </subcellularLocation>
</comment>
<protein>
    <recommendedName>
        <fullName evidence="8">Solute carrier family 46 member 3</fullName>
    </recommendedName>
</protein>
<evidence type="ECO:0000256" key="4">
    <source>
        <dbReference type="ARBA" id="ARBA00023136"/>
    </source>
</evidence>
<evidence type="ECO:0000256" key="3">
    <source>
        <dbReference type="ARBA" id="ARBA00022989"/>
    </source>
</evidence>
<keyword evidence="3 5" id="KW-1133">Transmembrane helix</keyword>
<gene>
    <name evidence="6" type="ORF">HHI36_003468</name>
</gene>
<organism evidence="6 7">
    <name type="scientific">Cryptolaemus montrouzieri</name>
    <dbReference type="NCBI Taxonomy" id="559131"/>
    <lineage>
        <taxon>Eukaryota</taxon>
        <taxon>Metazoa</taxon>
        <taxon>Ecdysozoa</taxon>
        <taxon>Arthropoda</taxon>
        <taxon>Hexapoda</taxon>
        <taxon>Insecta</taxon>
        <taxon>Pterygota</taxon>
        <taxon>Neoptera</taxon>
        <taxon>Endopterygota</taxon>
        <taxon>Coleoptera</taxon>
        <taxon>Polyphaga</taxon>
        <taxon>Cucujiformia</taxon>
        <taxon>Coccinelloidea</taxon>
        <taxon>Coccinellidae</taxon>
        <taxon>Scymninae</taxon>
        <taxon>Scymnini</taxon>
        <taxon>Cryptolaemus</taxon>
    </lineage>
</organism>
<feature type="transmembrane region" description="Helical" evidence="5">
    <location>
        <begin position="296"/>
        <end position="320"/>
    </location>
</feature>